<keyword evidence="2" id="KW-1185">Reference proteome</keyword>
<evidence type="ECO:0000313" key="1">
    <source>
        <dbReference type="EMBL" id="KAK8564417.1"/>
    </source>
</evidence>
<sequence>MQEKISDSDFSVQKKQDIPIYKGKESVKEGELGCHEKENQKVYVPRKIQGHVVDEQLWELKRCFVGVMATVSGFRVVAELMETEPGCCYAATLLTKRELVII</sequence>
<accession>A0ABR2EQW4</accession>
<comment type="caution">
    <text evidence="1">The sequence shown here is derived from an EMBL/GenBank/DDBJ whole genome shotgun (WGS) entry which is preliminary data.</text>
</comment>
<organism evidence="1 2">
    <name type="scientific">Hibiscus sabdariffa</name>
    <name type="common">roselle</name>
    <dbReference type="NCBI Taxonomy" id="183260"/>
    <lineage>
        <taxon>Eukaryota</taxon>
        <taxon>Viridiplantae</taxon>
        <taxon>Streptophyta</taxon>
        <taxon>Embryophyta</taxon>
        <taxon>Tracheophyta</taxon>
        <taxon>Spermatophyta</taxon>
        <taxon>Magnoliopsida</taxon>
        <taxon>eudicotyledons</taxon>
        <taxon>Gunneridae</taxon>
        <taxon>Pentapetalae</taxon>
        <taxon>rosids</taxon>
        <taxon>malvids</taxon>
        <taxon>Malvales</taxon>
        <taxon>Malvaceae</taxon>
        <taxon>Malvoideae</taxon>
        <taxon>Hibiscus</taxon>
    </lineage>
</organism>
<reference evidence="1 2" key="1">
    <citation type="journal article" date="2024" name="G3 (Bethesda)">
        <title>Genome assembly of Hibiscus sabdariffa L. provides insights into metabolisms of medicinal natural products.</title>
        <authorList>
            <person name="Kim T."/>
        </authorList>
    </citation>
    <scope>NUCLEOTIDE SEQUENCE [LARGE SCALE GENOMIC DNA]</scope>
    <source>
        <strain evidence="1">TK-2024</strain>
        <tissue evidence="1">Old leaves</tissue>
    </source>
</reference>
<evidence type="ECO:0000313" key="2">
    <source>
        <dbReference type="Proteomes" id="UP001472677"/>
    </source>
</evidence>
<dbReference type="Proteomes" id="UP001472677">
    <property type="component" value="Unassembled WGS sequence"/>
</dbReference>
<proteinExistence type="predicted"/>
<protein>
    <submittedName>
        <fullName evidence="1">Uncharacterized protein</fullName>
    </submittedName>
</protein>
<dbReference type="EMBL" id="JBBPBM010000011">
    <property type="protein sequence ID" value="KAK8564417.1"/>
    <property type="molecule type" value="Genomic_DNA"/>
</dbReference>
<gene>
    <name evidence="1" type="ORF">V6N12_036541</name>
</gene>
<name>A0ABR2EQW4_9ROSI</name>